<protein>
    <submittedName>
        <fullName evidence="6">Thiol-disulfide isomerase/thioredoxin</fullName>
    </submittedName>
</protein>
<dbReference type="CDD" id="cd02966">
    <property type="entry name" value="TlpA_like_family"/>
    <property type="match status" value="1"/>
</dbReference>
<dbReference type="InterPro" id="IPR036249">
    <property type="entry name" value="Thioredoxin-like_sf"/>
</dbReference>
<keyword evidence="4" id="KW-0812">Transmembrane</keyword>
<keyword evidence="3" id="KW-0676">Redox-active center</keyword>
<evidence type="ECO:0000259" key="5">
    <source>
        <dbReference type="PROSITE" id="PS51352"/>
    </source>
</evidence>
<dbReference type="PROSITE" id="PS51352">
    <property type="entry name" value="THIOREDOXIN_2"/>
    <property type="match status" value="1"/>
</dbReference>
<feature type="domain" description="Thioredoxin" evidence="5">
    <location>
        <begin position="21"/>
        <end position="187"/>
    </location>
</feature>
<keyword evidence="6" id="KW-0413">Isomerase</keyword>
<dbReference type="RefSeq" id="WP_307690490.1">
    <property type="nucleotide sequence ID" value="NZ_JAUSRO010000008.1"/>
</dbReference>
<comment type="caution">
    <text evidence="6">The sequence shown here is derived from an EMBL/GenBank/DDBJ whole genome shotgun (WGS) entry which is preliminary data.</text>
</comment>
<dbReference type="EMBL" id="JAUSRO010000008">
    <property type="protein sequence ID" value="MDP9900685.1"/>
    <property type="molecule type" value="Genomic_DNA"/>
</dbReference>
<dbReference type="PANTHER" id="PTHR42852">
    <property type="entry name" value="THIOL:DISULFIDE INTERCHANGE PROTEIN DSBE"/>
    <property type="match status" value="1"/>
</dbReference>
<evidence type="ECO:0000256" key="2">
    <source>
        <dbReference type="ARBA" id="ARBA00022748"/>
    </source>
</evidence>
<keyword evidence="4" id="KW-1133">Transmembrane helix</keyword>
<dbReference type="InterPro" id="IPR050553">
    <property type="entry name" value="Thioredoxin_ResA/DsbE_sf"/>
</dbReference>
<organism evidence="6 7">
    <name type="scientific">Variovorax ginsengisoli</name>
    <dbReference type="NCBI Taxonomy" id="363844"/>
    <lineage>
        <taxon>Bacteria</taxon>
        <taxon>Pseudomonadati</taxon>
        <taxon>Pseudomonadota</taxon>
        <taxon>Betaproteobacteria</taxon>
        <taxon>Burkholderiales</taxon>
        <taxon>Comamonadaceae</taxon>
        <taxon>Variovorax</taxon>
    </lineage>
</organism>
<dbReference type="PANTHER" id="PTHR42852:SF13">
    <property type="entry name" value="PROTEIN DIPZ"/>
    <property type="match status" value="1"/>
</dbReference>
<accession>A0ABT9S8K2</accession>
<gene>
    <name evidence="6" type="ORF">J2W36_002951</name>
</gene>
<keyword evidence="4" id="KW-0472">Membrane</keyword>
<sequence>MSSPASTSSTSPRSQAGRRGLLFGGVAAVAAAAGLGGAWWRHSATPRGERLDASVWASRFDRPEGGELDFATLKGKPVLINFWATWCPPCVEELPMVNRFYREHAPNGWQVVGLAIDQPSAVRKFLARTPVDFPIGLAGLQGTDLVRALGNTTGGLPFTLVIAADGTVAARKMGKLEPSDLDAWLRA</sequence>
<dbReference type="InterPro" id="IPR013740">
    <property type="entry name" value="Redoxin"/>
</dbReference>
<keyword evidence="7" id="KW-1185">Reference proteome</keyword>
<dbReference type="GO" id="GO:0016853">
    <property type="term" value="F:isomerase activity"/>
    <property type="evidence" value="ECO:0007669"/>
    <property type="project" value="UniProtKB-KW"/>
</dbReference>
<feature type="transmembrane region" description="Helical" evidence="4">
    <location>
        <begin position="21"/>
        <end position="40"/>
    </location>
</feature>
<dbReference type="Gene3D" id="3.40.30.10">
    <property type="entry name" value="Glutaredoxin"/>
    <property type="match status" value="1"/>
</dbReference>
<evidence type="ECO:0000256" key="4">
    <source>
        <dbReference type="SAM" id="Phobius"/>
    </source>
</evidence>
<keyword evidence="2" id="KW-0201">Cytochrome c-type biogenesis</keyword>
<dbReference type="InterPro" id="IPR017937">
    <property type="entry name" value="Thioredoxin_CS"/>
</dbReference>
<dbReference type="Pfam" id="PF08534">
    <property type="entry name" value="Redoxin"/>
    <property type="match status" value="1"/>
</dbReference>
<evidence type="ECO:0000256" key="1">
    <source>
        <dbReference type="ARBA" id="ARBA00004196"/>
    </source>
</evidence>
<dbReference type="SUPFAM" id="SSF52833">
    <property type="entry name" value="Thioredoxin-like"/>
    <property type="match status" value="1"/>
</dbReference>
<dbReference type="InterPro" id="IPR013766">
    <property type="entry name" value="Thioredoxin_domain"/>
</dbReference>
<evidence type="ECO:0000313" key="7">
    <source>
        <dbReference type="Proteomes" id="UP001226867"/>
    </source>
</evidence>
<name>A0ABT9S8K2_9BURK</name>
<evidence type="ECO:0000313" key="6">
    <source>
        <dbReference type="EMBL" id="MDP9900685.1"/>
    </source>
</evidence>
<comment type="subcellular location">
    <subcellularLocation>
        <location evidence="1">Cell envelope</location>
    </subcellularLocation>
</comment>
<dbReference type="Proteomes" id="UP001226867">
    <property type="component" value="Unassembled WGS sequence"/>
</dbReference>
<evidence type="ECO:0000256" key="3">
    <source>
        <dbReference type="ARBA" id="ARBA00023284"/>
    </source>
</evidence>
<reference evidence="6 7" key="1">
    <citation type="submission" date="2023-07" db="EMBL/GenBank/DDBJ databases">
        <title>Sorghum-associated microbial communities from plants grown in Nebraska, USA.</title>
        <authorList>
            <person name="Schachtman D."/>
        </authorList>
    </citation>
    <scope>NUCLEOTIDE SEQUENCE [LARGE SCALE GENOMIC DNA]</scope>
    <source>
        <strain evidence="6 7">DS1607</strain>
    </source>
</reference>
<dbReference type="PROSITE" id="PS00194">
    <property type="entry name" value="THIOREDOXIN_1"/>
    <property type="match status" value="1"/>
</dbReference>
<proteinExistence type="predicted"/>